<proteinExistence type="predicted"/>
<evidence type="ECO:0000313" key="2">
    <source>
        <dbReference type="WBParaSite" id="sdigi.contig34.g2426.t1"/>
    </source>
</evidence>
<sequence>MYRTLIDLEAIKCKVFYRWSGVIRIQMFSGSCFTDTIELAQLISFEGLNCYRLFNYHCTEVITHDHAIGVVQSLSEAKAVRS</sequence>
<accession>A0A915PXT4</accession>
<reference evidence="2" key="1">
    <citation type="submission" date="2022-11" db="UniProtKB">
        <authorList>
            <consortium name="WormBaseParasite"/>
        </authorList>
    </citation>
    <scope>IDENTIFICATION</scope>
</reference>
<organism evidence="1 2">
    <name type="scientific">Setaria digitata</name>
    <dbReference type="NCBI Taxonomy" id="48799"/>
    <lineage>
        <taxon>Eukaryota</taxon>
        <taxon>Metazoa</taxon>
        <taxon>Ecdysozoa</taxon>
        <taxon>Nematoda</taxon>
        <taxon>Chromadorea</taxon>
        <taxon>Rhabditida</taxon>
        <taxon>Spirurina</taxon>
        <taxon>Spiruromorpha</taxon>
        <taxon>Filarioidea</taxon>
        <taxon>Setariidae</taxon>
        <taxon>Setaria</taxon>
    </lineage>
</organism>
<name>A0A915PXT4_9BILA</name>
<dbReference type="Proteomes" id="UP000887581">
    <property type="component" value="Unplaced"/>
</dbReference>
<protein>
    <submittedName>
        <fullName evidence="2">Uncharacterized protein</fullName>
    </submittedName>
</protein>
<evidence type="ECO:0000313" key="1">
    <source>
        <dbReference type="Proteomes" id="UP000887581"/>
    </source>
</evidence>
<dbReference type="AlphaFoldDB" id="A0A915PXT4"/>
<dbReference type="WBParaSite" id="sdigi.contig34.g2426.t1">
    <property type="protein sequence ID" value="sdigi.contig34.g2426.t1"/>
    <property type="gene ID" value="sdigi.contig34.g2426"/>
</dbReference>
<keyword evidence="1" id="KW-1185">Reference proteome</keyword>